<evidence type="ECO:0000256" key="1">
    <source>
        <dbReference type="ARBA" id="ARBA00004651"/>
    </source>
</evidence>
<evidence type="ECO:0000256" key="2">
    <source>
        <dbReference type="ARBA" id="ARBA00022475"/>
    </source>
</evidence>
<comment type="activity regulation">
    <text evidence="10">Na(+) is not transported, but it plays an essential structural role and its presence is essential for fluoride channel function.</text>
</comment>
<feature type="transmembrane region" description="Helical" evidence="10">
    <location>
        <begin position="92"/>
        <end position="110"/>
    </location>
</feature>
<dbReference type="RefSeq" id="WP_060679800.1">
    <property type="nucleotide sequence ID" value="NZ_CP017962.1"/>
</dbReference>
<feature type="transmembrane region" description="Helical" evidence="10">
    <location>
        <begin position="53"/>
        <end position="72"/>
    </location>
</feature>
<evidence type="ECO:0000256" key="6">
    <source>
        <dbReference type="ARBA" id="ARBA00023303"/>
    </source>
</evidence>
<keyword evidence="10" id="KW-0479">Metal-binding</keyword>
<feature type="binding site" evidence="10">
    <location>
        <position position="68"/>
    </location>
    <ligand>
        <name>Na(+)</name>
        <dbReference type="ChEBI" id="CHEBI:29101"/>
        <note>structural</note>
    </ligand>
</feature>
<dbReference type="EMBL" id="CP017962">
    <property type="protein sequence ID" value="APC49016.1"/>
    <property type="molecule type" value="Genomic_DNA"/>
</dbReference>
<evidence type="ECO:0000313" key="11">
    <source>
        <dbReference type="EMBL" id="APC49016.1"/>
    </source>
</evidence>
<keyword evidence="3 10" id="KW-0812">Transmembrane</keyword>
<dbReference type="KEGG" id="vhl:BME96_12785"/>
<dbReference type="GO" id="GO:0062054">
    <property type="term" value="F:fluoride channel activity"/>
    <property type="evidence" value="ECO:0007669"/>
    <property type="project" value="UniProtKB-UniRule"/>
</dbReference>
<dbReference type="AlphaFoldDB" id="A0AAC9NLU6"/>
<keyword evidence="10" id="KW-0813">Transport</keyword>
<feature type="transmembrane region" description="Helical" evidence="10">
    <location>
        <begin position="28"/>
        <end position="46"/>
    </location>
</feature>
<comment type="similarity">
    <text evidence="7 10">Belongs to the fluoride channel Fluc/FEX (TC 1.A.43) family.</text>
</comment>
<evidence type="ECO:0000256" key="5">
    <source>
        <dbReference type="ARBA" id="ARBA00023136"/>
    </source>
</evidence>
<dbReference type="GO" id="GO:0140114">
    <property type="term" value="P:cellular detoxification of fluoride"/>
    <property type="evidence" value="ECO:0007669"/>
    <property type="project" value="UniProtKB-UniRule"/>
</dbReference>
<dbReference type="GO" id="GO:0046872">
    <property type="term" value="F:metal ion binding"/>
    <property type="evidence" value="ECO:0007669"/>
    <property type="project" value="UniProtKB-KW"/>
</dbReference>
<sequence length="111" mass="12474">MSILCVAAGGFLGSICRFSISILFNKHTIGTWIANLSGAILLAFLYKWHYNEVIGELVWLFLGIGFCGAYTTFSTFGNETLNYILQKEFGKATIYIFFSLTIPLLAVYYIF</sequence>
<keyword evidence="4 10" id="KW-1133">Transmembrane helix</keyword>
<keyword evidence="5 10" id="KW-0472">Membrane</keyword>
<dbReference type="GeneID" id="71515280"/>
<evidence type="ECO:0000256" key="7">
    <source>
        <dbReference type="ARBA" id="ARBA00035120"/>
    </source>
</evidence>
<protein>
    <recommendedName>
        <fullName evidence="10">Fluoride-specific ion channel FluC</fullName>
    </recommendedName>
</protein>
<reference evidence="11 12" key="1">
    <citation type="submission" date="2016-11" db="EMBL/GenBank/DDBJ databases">
        <title>Complete genome sequencing of Virgibacillus halodenitrificans PDB-F2.</title>
        <authorList>
            <person name="Sun Z."/>
            <person name="Zhou Y."/>
            <person name="Li H."/>
        </authorList>
    </citation>
    <scope>NUCLEOTIDE SEQUENCE [LARGE SCALE GENOMIC DNA]</scope>
    <source>
        <strain evidence="11 12">PDB-F2</strain>
    </source>
</reference>
<accession>A0AAC9NLU6</accession>
<keyword evidence="10" id="KW-0915">Sodium</keyword>
<dbReference type="InterPro" id="IPR003691">
    <property type="entry name" value="FluC"/>
</dbReference>
<evidence type="ECO:0000256" key="9">
    <source>
        <dbReference type="ARBA" id="ARBA00049940"/>
    </source>
</evidence>
<dbReference type="HAMAP" id="MF_00454">
    <property type="entry name" value="FluC"/>
    <property type="match status" value="1"/>
</dbReference>
<dbReference type="Proteomes" id="UP000182945">
    <property type="component" value="Chromosome"/>
</dbReference>
<keyword evidence="10" id="KW-0406">Ion transport</keyword>
<proteinExistence type="inferred from homology"/>
<organism evidence="11 12">
    <name type="scientific">Virgibacillus halodenitrificans</name>
    <name type="common">Bacillus halodenitrificans</name>
    <dbReference type="NCBI Taxonomy" id="1482"/>
    <lineage>
        <taxon>Bacteria</taxon>
        <taxon>Bacillati</taxon>
        <taxon>Bacillota</taxon>
        <taxon>Bacilli</taxon>
        <taxon>Bacillales</taxon>
        <taxon>Bacillaceae</taxon>
        <taxon>Virgibacillus</taxon>
    </lineage>
</organism>
<dbReference type="PANTHER" id="PTHR28259:SF1">
    <property type="entry name" value="FLUORIDE EXPORT PROTEIN 1-RELATED"/>
    <property type="match status" value="1"/>
</dbReference>
<evidence type="ECO:0000313" key="12">
    <source>
        <dbReference type="Proteomes" id="UP000182945"/>
    </source>
</evidence>
<evidence type="ECO:0000256" key="3">
    <source>
        <dbReference type="ARBA" id="ARBA00022692"/>
    </source>
</evidence>
<evidence type="ECO:0000256" key="10">
    <source>
        <dbReference type="HAMAP-Rule" id="MF_00454"/>
    </source>
</evidence>
<dbReference type="Pfam" id="PF02537">
    <property type="entry name" value="CRCB"/>
    <property type="match status" value="1"/>
</dbReference>
<comment type="subcellular location">
    <subcellularLocation>
        <location evidence="1 10">Cell membrane</location>
        <topology evidence="1 10">Multi-pass membrane protein</topology>
    </subcellularLocation>
</comment>
<gene>
    <name evidence="10" type="primary">fluC</name>
    <name evidence="10" type="synonym">crcB</name>
    <name evidence="11" type="ORF">BME96_12785</name>
</gene>
<dbReference type="GO" id="GO:0005886">
    <property type="term" value="C:plasma membrane"/>
    <property type="evidence" value="ECO:0007669"/>
    <property type="project" value="UniProtKB-SubCell"/>
</dbReference>
<dbReference type="PANTHER" id="PTHR28259">
    <property type="entry name" value="FLUORIDE EXPORT PROTEIN 1-RELATED"/>
    <property type="match status" value="1"/>
</dbReference>
<feature type="binding site" evidence="10">
    <location>
        <position position="71"/>
    </location>
    <ligand>
        <name>Na(+)</name>
        <dbReference type="ChEBI" id="CHEBI:29101"/>
        <note>structural</note>
    </ligand>
</feature>
<name>A0AAC9NLU6_VIRHA</name>
<comment type="catalytic activity">
    <reaction evidence="8">
        <text>fluoride(in) = fluoride(out)</text>
        <dbReference type="Rhea" id="RHEA:76159"/>
        <dbReference type="ChEBI" id="CHEBI:17051"/>
    </reaction>
    <physiologicalReaction direction="left-to-right" evidence="8">
        <dbReference type="Rhea" id="RHEA:76160"/>
    </physiologicalReaction>
</comment>
<keyword evidence="6 10" id="KW-0407">Ion channel</keyword>
<comment type="function">
    <text evidence="9 10">Fluoride-specific ion channel. Important for reducing fluoride concentration in the cell, thus reducing its toxicity.</text>
</comment>
<evidence type="ECO:0000256" key="8">
    <source>
        <dbReference type="ARBA" id="ARBA00035585"/>
    </source>
</evidence>
<evidence type="ECO:0000256" key="4">
    <source>
        <dbReference type="ARBA" id="ARBA00022989"/>
    </source>
</evidence>
<keyword evidence="2 10" id="KW-1003">Cell membrane</keyword>